<keyword evidence="3" id="KW-1133">Transmembrane helix</keyword>
<feature type="compositionally biased region" description="Polar residues" evidence="2">
    <location>
        <begin position="416"/>
        <end position="430"/>
    </location>
</feature>
<dbReference type="Proteomes" id="UP001204953">
    <property type="component" value="Unassembled WGS sequence"/>
</dbReference>
<feature type="region of interest" description="Disordered" evidence="2">
    <location>
        <begin position="381"/>
        <end position="516"/>
    </location>
</feature>
<evidence type="ECO:0000313" key="5">
    <source>
        <dbReference type="Proteomes" id="UP001204953"/>
    </source>
</evidence>
<keyword evidence="5" id="KW-1185">Reference proteome</keyword>
<feature type="region of interest" description="Disordered" evidence="2">
    <location>
        <begin position="650"/>
        <end position="709"/>
    </location>
</feature>
<feature type="region of interest" description="Disordered" evidence="2">
    <location>
        <begin position="1"/>
        <end position="102"/>
    </location>
</feature>
<proteinExistence type="predicted"/>
<feature type="transmembrane region" description="Helical" evidence="3">
    <location>
        <begin position="1060"/>
        <end position="1082"/>
    </location>
</feature>
<feature type="compositionally biased region" description="Polar residues" evidence="2">
    <location>
        <begin position="499"/>
        <end position="514"/>
    </location>
</feature>
<evidence type="ECO:0000313" key="4">
    <source>
        <dbReference type="EMBL" id="MCP2731553.1"/>
    </source>
</evidence>
<feature type="coiled-coil region" evidence="1">
    <location>
        <begin position="794"/>
        <end position="821"/>
    </location>
</feature>
<dbReference type="RefSeq" id="WP_254014290.1">
    <property type="nucleotide sequence ID" value="NZ_JAMZMM010000349.1"/>
</dbReference>
<keyword evidence="3" id="KW-0812">Transmembrane</keyword>
<accession>A0AAE3GXC2</accession>
<feature type="region of interest" description="Disordered" evidence="2">
    <location>
        <begin position="985"/>
        <end position="1009"/>
    </location>
</feature>
<gene>
    <name evidence="4" type="ORF">NJ959_24300</name>
</gene>
<feature type="compositionally biased region" description="Low complexity" evidence="2">
    <location>
        <begin position="234"/>
        <end position="272"/>
    </location>
</feature>
<feature type="region of interest" description="Disordered" evidence="2">
    <location>
        <begin position="124"/>
        <end position="333"/>
    </location>
</feature>
<keyword evidence="3" id="KW-0472">Membrane</keyword>
<feature type="compositionally biased region" description="Basic and acidic residues" evidence="2">
    <location>
        <begin position="589"/>
        <end position="612"/>
    </location>
</feature>
<evidence type="ECO:0000256" key="2">
    <source>
        <dbReference type="SAM" id="MobiDB-lite"/>
    </source>
</evidence>
<feature type="compositionally biased region" description="Pro residues" evidence="2">
    <location>
        <begin position="23"/>
        <end position="32"/>
    </location>
</feature>
<dbReference type="EMBL" id="JAMZMM010000349">
    <property type="protein sequence ID" value="MCP2731553.1"/>
    <property type="molecule type" value="Genomic_DNA"/>
</dbReference>
<feature type="compositionally biased region" description="Polar residues" evidence="2">
    <location>
        <begin position="463"/>
        <end position="486"/>
    </location>
</feature>
<reference evidence="4" key="1">
    <citation type="submission" date="2022-06" db="EMBL/GenBank/DDBJ databases">
        <title>New cyanobacteria of genus Symplocastrum in benthos of Lake Baikal.</title>
        <authorList>
            <person name="Sorokovikova E."/>
            <person name="Tikhonova I."/>
            <person name="Krasnopeev A."/>
            <person name="Evseev P."/>
            <person name="Gladkikh A."/>
            <person name="Belykh O."/>
        </authorList>
    </citation>
    <scope>NUCLEOTIDE SEQUENCE</scope>
    <source>
        <strain evidence="4">BBK-W-15</strain>
    </source>
</reference>
<keyword evidence="1" id="KW-0175">Coiled coil</keyword>
<feature type="transmembrane region" description="Helical" evidence="3">
    <location>
        <begin position="1033"/>
        <end position="1053"/>
    </location>
</feature>
<organism evidence="4 5">
    <name type="scientific">Limnofasciculus baicalensis BBK-W-15</name>
    <dbReference type="NCBI Taxonomy" id="2699891"/>
    <lineage>
        <taxon>Bacteria</taxon>
        <taxon>Bacillati</taxon>
        <taxon>Cyanobacteriota</taxon>
        <taxon>Cyanophyceae</taxon>
        <taxon>Coleofasciculales</taxon>
        <taxon>Coleofasciculaceae</taxon>
        <taxon>Limnofasciculus</taxon>
        <taxon>Limnofasciculus baicalensis</taxon>
    </lineage>
</organism>
<feature type="compositionally biased region" description="Basic and acidic residues" evidence="2">
    <location>
        <begin position="166"/>
        <end position="180"/>
    </location>
</feature>
<feature type="compositionally biased region" description="Basic and acidic residues" evidence="2">
    <location>
        <begin position="1"/>
        <end position="12"/>
    </location>
</feature>
<protein>
    <submittedName>
        <fullName evidence="4">Uncharacterized protein</fullName>
    </submittedName>
</protein>
<feature type="compositionally biased region" description="Basic and acidic residues" evidence="2">
    <location>
        <begin position="273"/>
        <end position="292"/>
    </location>
</feature>
<name>A0AAE3GXC2_9CYAN</name>
<feature type="compositionally biased region" description="Basic and acidic residues" evidence="2">
    <location>
        <begin position="64"/>
        <end position="83"/>
    </location>
</feature>
<comment type="caution">
    <text evidence="4">The sequence shown here is derived from an EMBL/GenBank/DDBJ whole genome shotgun (WGS) entry which is preliminary data.</text>
</comment>
<sequence length="1509" mass="161227">MPPTKEQIEAGERLGYNAAKIPTHPPESPPNPEAETSSQETESPPIASGEVSQSQEIEAPETEIAQRKPDTSDRQQEEKESDFSGKFIDVPVNAPQSESTEISIQRKFNSFELENGYKSPSISRVEPLLNQSNSFSQQQLSTEETLQRRETTEEFKPKEEEEIQQEEPKPLPESKYDSELARPTAKTIAEVSWEEDLKKEPQIPQNSKDSAPLKPKKLAEAAAEIQLETKESQNAANLNSNTAKTAAKTPTITKTETPLTNTPQTVENQQPETETKEKTEQKAASQLDKKTSTDANPTDTQPGNATATPNPNSGTGFSGGGGDTPAIGQKAIAISAEDPAQILAQLKNTPPTQAIATYSQAQTASTQALEKQRQNLQKTIPEIPAPTGLPGESAATSEKTVAQAVEKAGVTKETPDINTELNQSGTSGNQYDPKVPEIPPPKPQTATQLTGGNVEKEGESDPALSQSAQNALANVSLDTSQVSTSAGVRPNVDLAGEANPSQLDATQAKSSQEVQAAKTEAAAQMNQDFGENKIFPQSSNEILKANKELSAVAVSGGKAGENPAIPGEVVGSLNQSLSPFLREKIGAEEGKYQAGKDKFDLDSVKARSEADTKISGLNEETKQKQLTEQKQAQAEVLGFKQEWKTELDSAEKDYQEKAGKATKSQRDKIGQEKSKGEKEAAKHLEDAEKKATDEKQKSDEQANQKKTEASKESGGFWGWVKSKAKALIDGLKEAVNFIYDNFRKAVKAIFEAAKKLAVAAIDLAGKAIVGLIKGFGEILKGLVKVVFAAFPGIAKKINAKIDQAINKAAKAVNAAADLLKKGVSAILDFLANTLDTLLKLVQDIYNGIFTVIGMLINGEFAELLKRIGNLVEAAKAAPPQFETAGYEELLGGNLDQPLSPAELAQAGVNPPGAVGGSTGQMGESSELPTAPWTEENVGVDAVENNMELSPELSAELMEQTQGEGEVMLEQSNDESRSMEAILAEASGQEKEGGEQQEQPEQQYPDDGLSPKQRAEIKWQLMKKGIADWWSNNWPTVIGAGVVGVAGFIAANIVTGGAITAALPAIMGVVGPLFAGLTVMQLAGHVRDYLSKGWAGDIQGGGKSLAKGLAAGAIELVSWLTFKAGGAALKGAKAAVKGAKNVVKGGLNLAKKAAQAVIKGVKYIIEKGKVLFKGIAGAGIGKGFKKLKDLGKELLERMRFKAFRIRIANRRFKLEGLINPWVLLATGEVKYFDSKDLNRSNTGNYKLGEKITTAPGDAGVVVGVTKKASHAVKELQTHLPRFQALADANGIPRNQILDLYEYLGTRGVKNLATQADDEILAALKAVELEKLDAGHSIARHGSQASNPALKKRITQGIAPDGKISPASPSTRFKNYKDWVDTRKAGLDAIETHYSVDLSKGPGIGGNPPDNSYKIVAEHTSHPDLGKGFYGTGTPYKTSITSGGVTKKGKVFPGTAPVNKGINRTVTTIEWIADPSLVGGGRWKVVQHIPWARDFDFVTNTYTIPADYVIP</sequence>
<feature type="compositionally biased region" description="Polar residues" evidence="2">
    <location>
        <begin position="293"/>
        <end position="312"/>
    </location>
</feature>
<feature type="compositionally biased region" description="Basic and acidic residues" evidence="2">
    <location>
        <begin position="145"/>
        <end position="159"/>
    </location>
</feature>
<evidence type="ECO:0000256" key="3">
    <source>
        <dbReference type="SAM" id="Phobius"/>
    </source>
</evidence>
<feature type="region of interest" description="Disordered" evidence="2">
    <location>
        <begin position="904"/>
        <end position="936"/>
    </location>
</feature>
<feature type="region of interest" description="Disordered" evidence="2">
    <location>
        <begin position="589"/>
        <end position="631"/>
    </location>
</feature>
<feature type="compositionally biased region" description="Low complexity" evidence="2">
    <location>
        <begin position="128"/>
        <end position="144"/>
    </location>
</feature>
<evidence type="ECO:0000256" key="1">
    <source>
        <dbReference type="SAM" id="Coils"/>
    </source>
</evidence>